<dbReference type="Proteomes" id="UP000280073">
    <property type="component" value="Unassembled WGS sequence"/>
</dbReference>
<accession>A0A3R9SCM1</accession>
<comment type="caution">
    <text evidence="2">The sequence shown here is derived from an EMBL/GenBank/DDBJ whole genome shotgun (WGS) entry which is preliminary data.</text>
</comment>
<evidence type="ECO:0000313" key="3">
    <source>
        <dbReference type="Proteomes" id="UP000280073"/>
    </source>
</evidence>
<protein>
    <submittedName>
        <fullName evidence="2">RND transporter</fullName>
    </submittedName>
</protein>
<gene>
    <name evidence="2" type="ORF">EA686_24415</name>
</gene>
<reference evidence="2 3" key="1">
    <citation type="submission" date="2018-10" db="EMBL/GenBank/DDBJ databases">
        <title>GWAS and RNA-Seq identify cryptic mechanisms of antimicrobial resistance in Acinetobacter baumannii.</title>
        <authorList>
            <person name="Sahl J.W."/>
        </authorList>
    </citation>
    <scope>NUCLEOTIDE SEQUENCE [LARGE SCALE GENOMIC DNA]</scope>
    <source>
        <strain evidence="2 3">TG28175</strain>
    </source>
</reference>
<keyword evidence="1" id="KW-1133">Transmembrane helix</keyword>
<dbReference type="EMBL" id="RFDI01001882">
    <property type="protein sequence ID" value="RSR33461.1"/>
    <property type="molecule type" value="Genomic_DNA"/>
</dbReference>
<evidence type="ECO:0000256" key="1">
    <source>
        <dbReference type="SAM" id="Phobius"/>
    </source>
</evidence>
<keyword evidence="1" id="KW-0812">Transmembrane</keyword>
<feature type="transmembrane region" description="Helical" evidence="1">
    <location>
        <begin position="55"/>
        <end position="74"/>
    </location>
</feature>
<name>A0A3R9SCM1_ACIBA</name>
<feature type="transmembrane region" description="Helical" evidence="1">
    <location>
        <begin position="15"/>
        <end position="34"/>
    </location>
</feature>
<feature type="non-terminal residue" evidence="2">
    <location>
        <position position="1"/>
    </location>
</feature>
<organism evidence="2 3">
    <name type="scientific">Acinetobacter baumannii</name>
    <dbReference type="NCBI Taxonomy" id="470"/>
    <lineage>
        <taxon>Bacteria</taxon>
        <taxon>Pseudomonadati</taxon>
        <taxon>Pseudomonadota</taxon>
        <taxon>Gammaproteobacteria</taxon>
        <taxon>Moraxellales</taxon>
        <taxon>Moraxellaceae</taxon>
        <taxon>Acinetobacter</taxon>
        <taxon>Acinetobacter calcoaceticus/baumannii complex</taxon>
    </lineage>
</organism>
<keyword evidence="1" id="KW-0472">Membrane</keyword>
<dbReference type="AlphaFoldDB" id="A0A3R9SCM1"/>
<proteinExistence type="predicted"/>
<evidence type="ECO:0000313" key="2">
    <source>
        <dbReference type="EMBL" id="RSR33461.1"/>
    </source>
</evidence>
<sequence length="85" mass="9837">QQQHLVTQAAALNNLFRRIFAAVAVVIAALYLQLRQQSLPLNTQAIFTSFHTMQEIFVCCAILILCTLPFAWRFPEQYRIDQLKK</sequence>